<dbReference type="SUPFAM" id="SSF88713">
    <property type="entry name" value="Glycoside hydrolase/deacetylase"/>
    <property type="match status" value="1"/>
</dbReference>
<feature type="domain" description="NodB homology" evidence="3">
    <location>
        <begin position="85"/>
        <end position="274"/>
    </location>
</feature>
<dbReference type="PANTHER" id="PTHR34216">
    <property type="match status" value="1"/>
</dbReference>
<dbReference type="InterPro" id="IPR002509">
    <property type="entry name" value="NODB_dom"/>
</dbReference>
<comment type="caution">
    <text evidence="4">The sequence shown here is derived from an EMBL/GenBank/DDBJ whole genome shotgun (WGS) entry which is preliminary data.</text>
</comment>
<dbReference type="CDD" id="cd10918">
    <property type="entry name" value="CE4_NodB_like_5s_6s"/>
    <property type="match status" value="1"/>
</dbReference>
<dbReference type="RefSeq" id="WP_345674955.1">
    <property type="nucleotide sequence ID" value="NZ_BAABHS010000006.1"/>
</dbReference>
<protein>
    <recommendedName>
        <fullName evidence="3">NodB homology domain-containing protein</fullName>
    </recommendedName>
</protein>
<evidence type="ECO:0000259" key="3">
    <source>
        <dbReference type="PROSITE" id="PS51677"/>
    </source>
</evidence>
<organism evidence="4 5">
    <name type="scientific">Yinghuangia aomiensis</name>
    <dbReference type="NCBI Taxonomy" id="676205"/>
    <lineage>
        <taxon>Bacteria</taxon>
        <taxon>Bacillati</taxon>
        <taxon>Actinomycetota</taxon>
        <taxon>Actinomycetes</taxon>
        <taxon>Kitasatosporales</taxon>
        <taxon>Streptomycetaceae</taxon>
        <taxon>Yinghuangia</taxon>
    </lineage>
</organism>
<accession>A0ABP9GZC6</accession>
<gene>
    <name evidence="4" type="ORF">GCM10023205_19520</name>
</gene>
<dbReference type="InterPro" id="IPR051398">
    <property type="entry name" value="Polysacch_Deacetylase"/>
</dbReference>
<name>A0ABP9GZC6_9ACTN</name>
<reference evidence="5" key="1">
    <citation type="journal article" date="2019" name="Int. J. Syst. Evol. Microbiol.">
        <title>The Global Catalogue of Microorganisms (GCM) 10K type strain sequencing project: providing services to taxonomists for standard genome sequencing and annotation.</title>
        <authorList>
            <consortium name="The Broad Institute Genomics Platform"/>
            <consortium name="The Broad Institute Genome Sequencing Center for Infectious Disease"/>
            <person name="Wu L."/>
            <person name="Ma J."/>
        </authorList>
    </citation>
    <scope>NUCLEOTIDE SEQUENCE [LARGE SCALE GENOMIC DNA]</scope>
    <source>
        <strain evidence="5">JCM 17986</strain>
    </source>
</reference>
<dbReference type="PROSITE" id="PS51677">
    <property type="entry name" value="NODB"/>
    <property type="match status" value="1"/>
</dbReference>
<sequence length="274" mass="29711">MSPAIGGDGVRATLKRGLAAVAGSRPAAGTTALIYHRVGGGTRDELDLPTDRFVEQLDVLADLHPGTVVPLDTALDRLDGHDRTPSVVLTFDDGFADVYDNAWPHLRDRKFPFALYLATGMVGGEMRWEGSTGTSAGAAALTWEQLAEMHASGLLTVGNHTRSHARPEHLTEAELDAASDDIDDRLGIRPDHFAYTWGVPVPAMEHQLRRRFRSAATGLLGRNLPGTDRIRLHRVPVRRTDPTAFFRAKLSGDLGPERAYARVVTLGKRAGARA</sequence>
<keyword evidence="5" id="KW-1185">Reference proteome</keyword>
<proteinExistence type="predicted"/>
<dbReference type="Proteomes" id="UP001500466">
    <property type="component" value="Unassembled WGS sequence"/>
</dbReference>
<evidence type="ECO:0000313" key="5">
    <source>
        <dbReference type="Proteomes" id="UP001500466"/>
    </source>
</evidence>
<dbReference type="PANTHER" id="PTHR34216:SF3">
    <property type="entry name" value="POLY-BETA-1,6-N-ACETYL-D-GLUCOSAMINE N-DEACETYLASE"/>
    <property type="match status" value="1"/>
</dbReference>
<evidence type="ECO:0000256" key="2">
    <source>
        <dbReference type="ARBA" id="ARBA00022729"/>
    </source>
</evidence>
<comment type="subcellular location">
    <subcellularLocation>
        <location evidence="1">Secreted</location>
    </subcellularLocation>
</comment>
<evidence type="ECO:0000313" key="4">
    <source>
        <dbReference type="EMBL" id="GAA4957312.1"/>
    </source>
</evidence>
<evidence type="ECO:0000256" key="1">
    <source>
        <dbReference type="ARBA" id="ARBA00004613"/>
    </source>
</evidence>
<dbReference type="InterPro" id="IPR011330">
    <property type="entry name" value="Glyco_hydro/deAcase_b/a-brl"/>
</dbReference>
<keyword evidence="2" id="KW-0732">Signal</keyword>
<dbReference type="EMBL" id="BAABHS010000006">
    <property type="protein sequence ID" value="GAA4957312.1"/>
    <property type="molecule type" value="Genomic_DNA"/>
</dbReference>
<dbReference type="Gene3D" id="3.20.20.370">
    <property type="entry name" value="Glycoside hydrolase/deacetylase"/>
    <property type="match status" value="1"/>
</dbReference>
<dbReference type="Pfam" id="PF01522">
    <property type="entry name" value="Polysacc_deac_1"/>
    <property type="match status" value="1"/>
</dbReference>